<evidence type="ECO:0000256" key="3">
    <source>
        <dbReference type="ARBA" id="ARBA00007630"/>
    </source>
</evidence>
<evidence type="ECO:0000256" key="17">
    <source>
        <dbReference type="RuleBase" id="RU003464"/>
    </source>
</evidence>
<keyword evidence="8 15" id="KW-0489">Methyltransferase</keyword>
<keyword evidence="21" id="KW-1185">Reference proteome</keyword>
<evidence type="ECO:0000313" key="21">
    <source>
        <dbReference type="Proteomes" id="UP000663499"/>
    </source>
</evidence>
<dbReference type="GO" id="GO:0005829">
    <property type="term" value="C:cytosol"/>
    <property type="evidence" value="ECO:0007669"/>
    <property type="project" value="TreeGrafter"/>
</dbReference>
<dbReference type="NCBIfam" id="NF000648">
    <property type="entry name" value="PRK00026.1"/>
    <property type="match status" value="1"/>
</dbReference>
<evidence type="ECO:0000259" key="19">
    <source>
        <dbReference type="Pfam" id="PF01746"/>
    </source>
</evidence>
<dbReference type="KEGG" id="alka:J0B03_01100"/>
<evidence type="ECO:0000256" key="7">
    <source>
        <dbReference type="ARBA" id="ARBA00022490"/>
    </source>
</evidence>
<evidence type="ECO:0000256" key="12">
    <source>
        <dbReference type="ARBA" id="ARBA00029736"/>
    </source>
</evidence>
<dbReference type="Pfam" id="PF01746">
    <property type="entry name" value="tRNA_m1G_MT"/>
    <property type="match status" value="1"/>
</dbReference>
<comment type="subunit">
    <text evidence="4 15 17">Homodimer.</text>
</comment>
<accession>A0A975AHK6</accession>
<dbReference type="SUPFAM" id="SSF75217">
    <property type="entry name" value="alpha/beta knot"/>
    <property type="match status" value="1"/>
</dbReference>
<evidence type="ECO:0000256" key="10">
    <source>
        <dbReference type="ARBA" id="ARBA00022691"/>
    </source>
</evidence>
<dbReference type="RefSeq" id="WP_207300060.1">
    <property type="nucleotide sequence ID" value="NZ_CP071444.1"/>
</dbReference>
<evidence type="ECO:0000256" key="16">
    <source>
        <dbReference type="PIRSR" id="PIRSR000386-1"/>
    </source>
</evidence>
<dbReference type="PANTHER" id="PTHR46417">
    <property type="entry name" value="TRNA (GUANINE-N(1)-)-METHYLTRANSFERASE"/>
    <property type="match status" value="1"/>
</dbReference>
<organism evidence="20 21">
    <name type="scientific">Alkalibacter rhizosphaerae</name>
    <dbReference type="NCBI Taxonomy" id="2815577"/>
    <lineage>
        <taxon>Bacteria</taxon>
        <taxon>Bacillati</taxon>
        <taxon>Bacillota</taxon>
        <taxon>Clostridia</taxon>
        <taxon>Eubacteriales</taxon>
        <taxon>Eubacteriaceae</taxon>
        <taxon>Alkalibacter</taxon>
    </lineage>
</organism>
<sequence length="232" mass="26258">MKFVILSVVPEIFQGFLDTSIVKRAMDKGCVEVEVLNIRDFSENKHKKTDDYPFGGGPGMVMTPQPIADAIKEAKNRVQNGKVIYFTPKGKVYDQQICIDLAATRQDLILLCGHYEGVDQRVLDLFVDMELSMGDYVLTGGEIPAMALVDSVSRLLDGVLGNAESADNESFSSHLLEYPQYTRPREYEGIPVPEVLLGGNHKDIDQWRHQRSLEETREKRPDLYEKYEKGKE</sequence>
<dbReference type="Proteomes" id="UP000663499">
    <property type="component" value="Chromosome"/>
</dbReference>
<gene>
    <name evidence="15 20" type="primary">trmD</name>
    <name evidence="20" type="ORF">J0B03_01100</name>
</gene>
<dbReference type="FunFam" id="3.40.1280.10:FF:000001">
    <property type="entry name" value="tRNA (guanine-N(1)-)-methyltransferase"/>
    <property type="match status" value="1"/>
</dbReference>
<dbReference type="PANTHER" id="PTHR46417:SF1">
    <property type="entry name" value="TRNA (GUANINE-N(1)-)-METHYLTRANSFERASE"/>
    <property type="match status" value="1"/>
</dbReference>
<dbReference type="EMBL" id="CP071444">
    <property type="protein sequence ID" value="QSX08719.1"/>
    <property type="molecule type" value="Genomic_DNA"/>
</dbReference>
<dbReference type="AlphaFoldDB" id="A0A975AHK6"/>
<dbReference type="NCBIfam" id="TIGR00088">
    <property type="entry name" value="trmD"/>
    <property type="match status" value="1"/>
</dbReference>
<dbReference type="InterPro" id="IPR029026">
    <property type="entry name" value="tRNA_m1G_MTases_N"/>
</dbReference>
<comment type="subcellular location">
    <subcellularLocation>
        <location evidence="2 15 17">Cytoplasm</location>
    </subcellularLocation>
</comment>
<comment type="function">
    <text evidence="1 15 17">Specifically methylates guanosine-37 in various tRNAs.</text>
</comment>
<comment type="similarity">
    <text evidence="3 15 17">Belongs to the RNA methyltransferase TrmD family.</text>
</comment>
<keyword evidence="10 15" id="KW-0949">S-adenosyl-L-methionine</keyword>
<feature type="region of interest" description="Disordered" evidence="18">
    <location>
        <begin position="208"/>
        <end position="232"/>
    </location>
</feature>
<evidence type="ECO:0000256" key="8">
    <source>
        <dbReference type="ARBA" id="ARBA00022603"/>
    </source>
</evidence>
<evidence type="ECO:0000256" key="6">
    <source>
        <dbReference type="ARBA" id="ARBA00014679"/>
    </source>
</evidence>
<dbReference type="InterPro" id="IPR002649">
    <property type="entry name" value="tRNA_m1G_MeTrfase_TrmD"/>
</dbReference>
<evidence type="ECO:0000256" key="15">
    <source>
        <dbReference type="HAMAP-Rule" id="MF_00605"/>
    </source>
</evidence>
<dbReference type="InterPro" id="IPR029028">
    <property type="entry name" value="Alpha/beta_knot_MTases"/>
</dbReference>
<evidence type="ECO:0000256" key="11">
    <source>
        <dbReference type="ARBA" id="ARBA00022694"/>
    </source>
</evidence>
<dbReference type="HAMAP" id="MF_00605">
    <property type="entry name" value="TrmD"/>
    <property type="match status" value="1"/>
</dbReference>
<protein>
    <recommendedName>
        <fullName evidence="6 15">tRNA (guanine-N(1)-)-methyltransferase</fullName>
        <ecNumber evidence="5 15">2.1.1.228</ecNumber>
    </recommendedName>
    <alternativeName>
        <fullName evidence="12 15">M1G-methyltransferase</fullName>
    </alternativeName>
    <alternativeName>
        <fullName evidence="13 15">tRNA [GM37] methyltransferase</fullName>
    </alternativeName>
</protein>
<dbReference type="InterPro" id="IPR023148">
    <property type="entry name" value="tRNA_m1G_MeTrfase_C_sf"/>
</dbReference>
<dbReference type="Gene3D" id="3.40.1280.10">
    <property type="match status" value="1"/>
</dbReference>
<dbReference type="GO" id="GO:0002939">
    <property type="term" value="P:tRNA N1-guanine methylation"/>
    <property type="evidence" value="ECO:0007669"/>
    <property type="project" value="TreeGrafter"/>
</dbReference>
<feature type="binding site" evidence="15 16">
    <location>
        <begin position="133"/>
        <end position="138"/>
    </location>
    <ligand>
        <name>S-adenosyl-L-methionine</name>
        <dbReference type="ChEBI" id="CHEBI:59789"/>
    </ligand>
</feature>
<evidence type="ECO:0000256" key="5">
    <source>
        <dbReference type="ARBA" id="ARBA00012807"/>
    </source>
</evidence>
<keyword evidence="11 15" id="KW-0819">tRNA processing</keyword>
<reference evidence="20" key="1">
    <citation type="submission" date="2021-03" db="EMBL/GenBank/DDBJ databases">
        <title>Alkalibacter marinus sp. nov., isolated from tidal flat sediment.</title>
        <authorList>
            <person name="Namirimu T."/>
            <person name="Yang J.-A."/>
            <person name="Yang S.-H."/>
            <person name="Kim Y.-J."/>
            <person name="Kwon K.K."/>
        </authorList>
    </citation>
    <scope>NUCLEOTIDE SEQUENCE</scope>
    <source>
        <strain evidence="20">ES005</strain>
    </source>
</reference>
<dbReference type="InterPro" id="IPR016009">
    <property type="entry name" value="tRNA_MeTrfase_TRMD/TRM10"/>
</dbReference>
<keyword evidence="9 15" id="KW-0808">Transferase</keyword>
<evidence type="ECO:0000256" key="2">
    <source>
        <dbReference type="ARBA" id="ARBA00004496"/>
    </source>
</evidence>
<comment type="catalytic activity">
    <reaction evidence="14 15 17">
        <text>guanosine(37) in tRNA + S-adenosyl-L-methionine = N(1)-methylguanosine(37) in tRNA + S-adenosyl-L-homocysteine + H(+)</text>
        <dbReference type="Rhea" id="RHEA:36899"/>
        <dbReference type="Rhea" id="RHEA-COMP:10145"/>
        <dbReference type="Rhea" id="RHEA-COMP:10147"/>
        <dbReference type="ChEBI" id="CHEBI:15378"/>
        <dbReference type="ChEBI" id="CHEBI:57856"/>
        <dbReference type="ChEBI" id="CHEBI:59789"/>
        <dbReference type="ChEBI" id="CHEBI:73542"/>
        <dbReference type="ChEBI" id="CHEBI:74269"/>
        <dbReference type="EC" id="2.1.1.228"/>
    </reaction>
</comment>
<evidence type="ECO:0000256" key="4">
    <source>
        <dbReference type="ARBA" id="ARBA00011738"/>
    </source>
</evidence>
<dbReference type="GO" id="GO:0052906">
    <property type="term" value="F:tRNA (guanine(37)-N1)-methyltransferase activity"/>
    <property type="evidence" value="ECO:0007669"/>
    <property type="project" value="UniProtKB-UniRule"/>
</dbReference>
<dbReference type="CDD" id="cd18080">
    <property type="entry name" value="TrmD-like"/>
    <property type="match status" value="1"/>
</dbReference>
<dbReference type="Gene3D" id="1.10.1270.20">
    <property type="entry name" value="tRNA(m1g37)methyltransferase, domain 2"/>
    <property type="match status" value="1"/>
</dbReference>
<dbReference type="EC" id="2.1.1.228" evidence="5 15"/>
<name>A0A975AHK6_9FIRM</name>
<evidence type="ECO:0000313" key="20">
    <source>
        <dbReference type="EMBL" id="QSX08719.1"/>
    </source>
</evidence>
<feature type="domain" description="tRNA methyltransferase TRMD/TRM10-type" evidence="19">
    <location>
        <begin position="1"/>
        <end position="226"/>
    </location>
</feature>
<evidence type="ECO:0000256" key="1">
    <source>
        <dbReference type="ARBA" id="ARBA00002634"/>
    </source>
</evidence>
<feature type="binding site" evidence="15 16">
    <location>
        <position position="113"/>
    </location>
    <ligand>
        <name>S-adenosyl-L-methionine</name>
        <dbReference type="ChEBI" id="CHEBI:59789"/>
    </ligand>
</feature>
<evidence type="ECO:0000256" key="9">
    <source>
        <dbReference type="ARBA" id="ARBA00022679"/>
    </source>
</evidence>
<evidence type="ECO:0000256" key="14">
    <source>
        <dbReference type="ARBA" id="ARBA00047783"/>
    </source>
</evidence>
<keyword evidence="7 15" id="KW-0963">Cytoplasm</keyword>
<evidence type="ECO:0000256" key="18">
    <source>
        <dbReference type="SAM" id="MobiDB-lite"/>
    </source>
</evidence>
<evidence type="ECO:0000256" key="13">
    <source>
        <dbReference type="ARBA" id="ARBA00033392"/>
    </source>
</evidence>
<proteinExistence type="inferred from homology"/>
<dbReference type="PIRSF" id="PIRSF000386">
    <property type="entry name" value="tRNA_mtase"/>
    <property type="match status" value="1"/>
</dbReference>